<dbReference type="SUPFAM" id="SSF53850">
    <property type="entry name" value="Periplasmic binding protein-like II"/>
    <property type="match status" value="1"/>
</dbReference>
<dbReference type="Gene3D" id="1.10.10.10">
    <property type="entry name" value="Winged helix-like DNA-binding domain superfamily/Winged helix DNA-binding domain"/>
    <property type="match status" value="1"/>
</dbReference>
<evidence type="ECO:0000256" key="3">
    <source>
        <dbReference type="ARBA" id="ARBA00023125"/>
    </source>
</evidence>
<dbReference type="AlphaFoldDB" id="A0A0J6C2N6"/>
<keyword evidence="9" id="KW-1185">Reference proteome</keyword>
<dbReference type="Gene3D" id="3.40.190.290">
    <property type="match status" value="1"/>
</dbReference>
<proteinExistence type="inferred from homology"/>
<keyword evidence="4" id="KW-0804">Transcription</keyword>
<dbReference type="PANTHER" id="PTHR30126:SF98">
    <property type="entry name" value="HTH-TYPE TRANSCRIPTIONAL ACTIVATOR BAUR"/>
    <property type="match status" value="1"/>
</dbReference>
<dbReference type="GO" id="GO:0003700">
    <property type="term" value="F:DNA-binding transcription factor activity"/>
    <property type="evidence" value="ECO:0007669"/>
    <property type="project" value="InterPro"/>
</dbReference>
<evidence type="ECO:0000313" key="9">
    <source>
        <dbReference type="Proteomes" id="UP000092950"/>
    </source>
</evidence>
<dbReference type="PROSITE" id="PS50931">
    <property type="entry name" value="HTH_LYSR"/>
    <property type="match status" value="1"/>
</dbReference>
<dbReference type="InterPro" id="IPR000847">
    <property type="entry name" value="LysR_HTH_N"/>
</dbReference>
<dbReference type="InterPro" id="IPR005119">
    <property type="entry name" value="LysR_subst-bd"/>
</dbReference>
<evidence type="ECO:0000313" key="6">
    <source>
        <dbReference type="EMBL" id="ANY16205.1"/>
    </source>
</evidence>
<dbReference type="GO" id="GO:0000976">
    <property type="term" value="F:transcription cis-regulatory region binding"/>
    <property type="evidence" value="ECO:0007669"/>
    <property type="project" value="TreeGrafter"/>
</dbReference>
<dbReference type="FunFam" id="1.10.10.10:FF:000001">
    <property type="entry name" value="LysR family transcriptional regulator"/>
    <property type="match status" value="1"/>
</dbReference>
<keyword evidence="3" id="KW-0238">DNA-binding</keyword>
<dbReference type="Pfam" id="PF03466">
    <property type="entry name" value="LysR_substrate"/>
    <property type="match status" value="1"/>
</dbReference>
<dbReference type="InterPro" id="IPR036390">
    <property type="entry name" value="WH_DNA-bd_sf"/>
</dbReference>
<dbReference type="EMBL" id="CYTV01000011">
    <property type="protein sequence ID" value="CUJ05165.1"/>
    <property type="molecule type" value="Genomic_DNA"/>
</dbReference>
<accession>A0A0M7H682</accession>
<accession>A0A0J6C2N6</accession>
<dbReference type="OrthoDB" id="8707631at2"/>
<feature type="domain" description="HTH lysR-type" evidence="5">
    <location>
        <begin position="1"/>
        <end position="58"/>
    </location>
</feature>
<dbReference type="CDD" id="cd05466">
    <property type="entry name" value="PBP2_LTTR_substrate"/>
    <property type="match status" value="1"/>
</dbReference>
<dbReference type="Pfam" id="PF00126">
    <property type="entry name" value="HTH_1"/>
    <property type="match status" value="1"/>
</dbReference>
<dbReference type="PRINTS" id="PR00039">
    <property type="entry name" value="HTHLYSR"/>
</dbReference>
<evidence type="ECO:0000256" key="1">
    <source>
        <dbReference type="ARBA" id="ARBA00009437"/>
    </source>
</evidence>
<dbReference type="InterPro" id="IPR036388">
    <property type="entry name" value="WH-like_DNA-bd_sf"/>
</dbReference>
<dbReference type="EMBL" id="CP016440">
    <property type="protein sequence ID" value="ANY16205.1"/>
    <property type="molecule type" value="Genomic_DNA"/>
</dbReference>
<evidence type="ECO:0000313" key="7">
    <source>
        <dbReference type="EMBL" id="CUJ05165.1"/>
    </source>
</evidence>
<dbReference type="Proteomes" id="UP000053096">
    <property type="component" value="Unassembled WGS sequence"/>
</dbReference>
<dbReference type="Proteomes" id="UP000092950">
    <property type="component" value="Chromosome"/>
</dbReference>
<evidence type="ECO:0000313" key="8">
    <source>
        <dbReference type="Proteomes" id="UP000053096"/>
    </source>
</evidence>
<protein>
    <submittedName>
        <fullName evidence="7">HTH-type transcriptional regulator AbgR</fullName>
    </submittedName>
</protein>
<keyword evidence="2" id="KW-0805">Transcription regulation</keyword>
<evidence type="ECO:0000259" key="5">
    <source>
        <dbReference type="PROSITE" id="PS50931"/>
    </source>
</evidence>
<evidence type="ECO:0000256" key="4">
    <source>
        <dbReference type="ARBA" id="ARBA00023163"/>
    </source>
</evidence>
<reference evidence="6 9" key="2">
    <citation type="submission" date="2016-07" db="EMBL/GenBank/DDBJ databases">
        <title>Complete genome sequences of Bordetella pseudohinzii.</title>
        <authorList>
            <person name="Spilker T."/>
            <person name="Darrah R."/>
            <person name="LiPuma J.J."/>
        </authorList>
    </citation>
    <scope>NUCLEOTIDE SEQUENCE [LARGE SCALE GENOMIC DNA]</scope>
    <source>
        <strain evidence="6 9">HI4681</strain>
    </source>
</reference>
<gene>
    <name evidence="7" type="primary">abgR_2</name>
    <name evidence="6" type="ORF">BBN53_10025</name>
    <name evidence="7" type="ORF">ERS370011_03513</name>
</gene>
<evidence type="ECO:0000256" key="2">
    <source>
        <dbReference type="ARBA" id="ARBA00023015"/>
    </source>
</evidence>
<dbReference type="KEGG" id="bpdz:BBN53_10025"/>
<reference evidence="7 8" key="1">
    <citation type="submission" date="2015-09" db="EMBL/GenBank/DDBJ databases">
        <authorList>
            <person name="Jackson K.R."/>
            <person name="Lunt B.L."/>
            <person name="Fisher J.N.B."/>
            <person name="Gardner A.V."/>
            <person name="Bailey M.E."/>
            <person name="Deus L.M."/>
            <person name="Earl A.S."/>
            <person name="Gibby P.D."/>
            <person name="Hartmann K.A."/>
            <person name="Liu J.E."/>
            <person name="Manci A.M."/>
            <person name="Nielsen D.A."/>
            <person name="Solomon M.B."/>
            <person name="Breakwell D.P."/>
            <person name="Burnett S.H."/>
            <person name="Grose J.H."/>
        </authorList>
    </citation>
    <scope>NUCLEOTIDE SEQUENCE [LARGE SCALE GENOMIC DNA]</scope>
    <source>
        <strain evidence="7 8">2789STDY5608636</strain>
    </source>
</reference>
<name>A0A0J6C2N6_9BORD</name>
<dbReference type="SUPFAM" id="SSF46785">
    <property type="entry name" value="Winged helix' DNA-binding domain"/>
    <property type="match status" value="1"/>
</dbReference>
<organism evidence="7 8">
    <name type="scientific">Bordetella pseudohinzii</name>
    <dbReference type="NCBI Taxonomy" id="1331258"/>
    <lineage>
        <taxon>Bacteria</taxon>
        <taxon>Pseudomonadati</taxon>
        <taxon>Pseudomonadota</taxon>
        <taxon>Betaproteobacteria</taxon>
        <taxon>Burkholderiales</taxon>
        <taxon>Alcaligenaceae</taxon>
        <taxon>Bordetella</taxon>
    </lineage>
</organism>
<sequence>MNLQQLSHLVALTETGSFRQAAERVNLSQPALSRSIQALEAELGLQLIDRVGKRNEPTPLGDFVVQRARNALEEVRAIHQAARLEHGHPVSLRLGMGSGPSALLSAGLMLHMLRDHPAVRLKLQRGPTRALLHSLRLRELDAVLAHVRTIDGGADLHLDGLPPLQPAFICRHDHPLRVLQRPVSIREAMHYPLVSTGLSPEMSRLINEALADAASRHEDHLHMECEDIPDLLQVVSRSDAIFLGVGAAVTKFNRERGCRVLAPLELDVPLKLEAAFAYVTVRGKTESEPSRVAREYCRQTLQSSA</sequence>
<comment type="similarity">
    <text evidence="1">Belongs to the LysR transcriptional regulatory family.</text>
</comment>
<dbReference type="PANTHER" id="PTHR30126">
    <property type="entry name" value="HTH-TYPE TRANSCRIPTIONAL REGULATOR"/>
    <property type="match status" value="1"/>
</dbReference>
<dbReference type="RefSeq" id="WP_043211815.1">
    <property type="nucleotide sequence ID" value="NZ_CAJGUP010000112.1"/>
</dbReference>